<dbReference type="Gene3D" id="3.30.750.24">
    <property type="entry name" value="STAS domain"/>
    <property type="match status" value="1"/>
</dbReference>
<protein>
    <recommendedName>
        <fullName evidence="1">MlaB-like STAS domain-containing protein</fullName>
    </recommendedName>
</protein>
<comment type="caution">
    <text evidence="2">The sequence shown here is derived from an EMBL/GenBank/DDBJ whole genome shotgun (WGS) entry which is preliminary data.</text>
</comment>
<feature type="domain" description="MlaB-like STAS" evidence="1">
    <location>
        <begin position="34"/>
        <end position="113"/>
    </location>
</feature>
<evidence type="ECO:0000313" key="2">
    <source>
        <dbReference type="EMBL" id="GHF26529.1"/>
    </source>
</evidence>
<proteinExistence type="predicted"/>
<organism evidence="2 3">
    <name type="scientific">Kordiimonas sediminis</name>
    <dbReference type="NCBI Taxonomy" id="1735581"/>
    <lineage>
        <taxon>Bacteria</taxon>
        <taxon>Pseudomonadati</taxon>
        <taxon>Pseudomonadota</taxon>
        <taxon>Alphaproteobacteria</taxon>
        <taxon>Kordiimonadales</taxon>
        <taxon>Kordiimonadaceae</taxon>
        <taxon>Kordiimonas</taxon>
    </lineage>
</organism>
<dbReference type="RefSeq" id="WP_191252907.1">
    <property type="nucleotide sequence ID" value="NZ_BNCI01000002.1"/>
</dbReference>
<dbReference type="CDD" id="cd07043">
    <property type="entry name" value="STAS_anti-anti-sigma_factors"/>
    <property type="match status" value="1"/>
</dbReference>
<dbReference type="Proteomes" id="UP000630923">
    <property type="component" value="Unassembled WGS sequence"/>
</dbReference>
<dbReference type="AlphaFoldDB" id="A0A919E7J1"/>
<reference evidence="2" key="1">
    <citation type="journal article" date="2014" name="Int. J. Syst. Evol. Microbiol.">
        <title>Complete genome sequence of Corynebacterium casei LMG S-19264T (=DSM 44701T), isolated from a smear-ripened cheese.</title>
        <authorList>
            <consortium name="US DOE Joint Genome Institute (JGI-PGF)"/>
            <person name="Walter F."/>
            <person name="Albersmeier A."/>
            <person name="Kalinowski J."/>
            <person name="Ruckert C."/>
        </authorList>
    </citation>
    <scope>NUCLEOTIDE SEQUENCE</scope>
    <source>
        <strain evidence="2">KCTC 42590</strain>
    </source>
</reference>
<dbReference type="InterPro" id="IPR058548">
    <property type="entry name" value="MlaB-like_STAS"/>
</dbReference>
<dbReference type="SUPFAM" id="SSF52091">
    <property type="entry name" value="SpoIIaa-like"/>
    <property type="match status" value="1"/>
</dbReference>
<evidence type="ECO:0000313" key="3">
    <source>
        <dbReference type="Proteomes" id="UP000630923"/>
    </source>
</evidence>
<sequence length="120" mass="12993">MSSGELISGHCSNVTSGWIHMEYKIDHHGAQATIRFQGDITFSENYTFRRMLSDVSAGKYSACTFDLSGVSMIDSAGLGMFLIAKENADNEGWALQVTGATGHVADMLNLTQLSKILNQA</sequence>
<accession>A0A919E7J1</accession>
<dbReference type="InterPro" id="IPR036513">
    <property type="entry name" value="STAS_dom_sf"/>
</dbReference>
<dbReference type="Pfam" id="PF13466">
    <property type="entry name" value="STAS_2"/>
    <property type="match status" value="1"/>
</dbReference>
<evidence type="ECO:0000259" key="1">
    <source>
        <dbReference type="Pfam" id="PF13466"/>
    </source>
</evidence>
<name>A0A919E7J1_9PROT</name>
<dbReference type="EMBL" id="BNCI01000002">
    <property type="protein sequence ID" value="GHF26529.1"/>
    <property type="molecule type" value="Genomic_DNA"/>
</dbReference>
<keyword evidence="3" id="KW-1185">Reference proteome</keyword>
<reference evidence="2" key="2">
    <citation type="submission" date="2020-09" db="EMBL/GenBank/DDBJ databases">
        <authorList>
            <person name="Sun Q."/>
            <person name="Kim S."/>
        </authorList>
    </citation>
    <scope>NUCLEOTIDE SEQUENCE</scope>
    <source>
        <strain evidence="2">KCTC 42590</strain>
    </source>
</reference>
<gene>
    <name evidence="2" type="ORF">GCM10017044_21890</name>
</gene>